<proteinExistence type="predicted"/>
<evidence type="ECO:0000313" key="1">
    <source>
        <dbReference type="EMBL" id="MDO7868524.1"/>
    </source>
</evidence>
<accession>A0ABT9B113</accession>
<gene>
    <name evidence="1" type="ORF">Q5722_09105</name>
</gene>
<dbReference type="RefSeq" id="WP_305027898.1">
    <property type="nucleotide sequence ID" value="NZ_JAUQTA010000001.1"/>
</dbReference>
<name>A0ABT9B113_9ACTN</name>
<dbReference type="Proteomes" id="UP001233314">
    <property type="component" value="Unassembled WGS sequence"/>
</dbReference>
<dbReference type="Pfam" id="PF24702">
    <property type="entry name" value="DUF7665"/>
    <property type="match status" value="1"/>
</dbReference>
<dbReference type="InterPro" id="IPR056082">
    <property type="entry name" value="BilB-like"/>
</dbReference>
<reference evidence="1 2" key="1">
    <citation type="submission" date="2023-07" db="EMBL/GenBank/DDBJ databases">
        <title>Nocardioides sp. nov WY-20 isolated from soil.</title>
        <authorList>
            <person name="Liu B."/>
            <person name="Wan Y."/>
        </authorList>
    </citation>
    <scope>NUCLEOTIDE SEQUENCE [LARGE SCALE GENOMIC DNA]</scope>
    <source>
        <strain evidence="1 2">WY-20</strain>
    </source>
</reference>
<evidence type="ECO:0000313" key="2">
    <source>
        <dbReference type="Proteomes" id="UP001233314"/>
    </source>
</evidence>
<keyword evidence="2" id="KW-1185">Reference proteome</keyword>
<organism evidence="1 2">
    <name type="scientific">Nocardioides jiangxiensis</name>
    <dbReference type="NCBI Taxonomy" id="3064524"/>
    <lineage>
        <taxon>Bacteria</taxon>
        <taxon>Bacillati</taxon>
        <taxon>Actinomycetota</taxon>
        <taxon>Actinomycetes</taxon>
        <taxon>Propionibacteriales</taxon>
        <taxon>Nocardioidaceae</taxon>
        <taxon>Nocardioides</taxon>
    </lineage>
</organism>
<protein>
    <submittedName>
        <fullName evidence="1">Uncharacterized protein</fullName>
    </submittedName>
</protein>
<comment type="caution">
    <text evidence="1">The sequence shown here is derived from an EMBL/GenBank/DDBJ whole genome shotgun (WGS) entry which is preliminary data.</text>
</comment>
<sequence>MNEVNHVPPDEQALDGDLRRAPFLRGQDGGLWSLVSRVGTVATFTIVGRSGRTVGVRLDCAGYPFQAPTGQLWSVEADAPLPEADWPTGGAADAVFNPNWCRSIGVRAFYFPYDRAALNGHDGWKEEHPGYVWGSTRTVVDVLRLLHATLATATGPAMNDVQAAS</sequence>
<dbReference type="EMBL" id="JAUQTA010000001">
    <property type="protein sequence ID" value="MDO7868524.1"/>
    <property type="molecule type" value="Genomic_DNA"/>
</dbReference>